<evidence type="ECO:0000256" key="4">
    <source>
        <dbReference type="ARBA" id="ARBA00022801"/>
    </source>
</evidence>
<keyword evidence="2" id="KW-0963">Cytoplasm</keyword>
<gene>
    <name evidence="7" type="ORF">EA661_12975</name>
</gene>
<evidence type="ECO:0000313" key="7">
    <source>
        <dbReference type="EMBL" id="TAA27661.1"/>
    </source>
</evidence>
<organism evidence="7 8">
    <name type="scientific">Pseudoxanthomonas winnipegensis</name>
    <dbReference type="NCBI Taxonomy" id="2480810"/>
    <lineage>
        <taxon>Bacteria</taxon>
        <taxon>Pseudomonadati</taxon>
        <taxon>Pseudomonadota</taxon>
        <taxon>Gammaproteobacteria</taxon>
        <taxon>Lysobacterales</taxon>
        <taxon>Lysobacteraceae</taxon>
        <taxon>Pseudoxanthomonas</taxon>
    </lineage>
</organism>
<comment type="similarity">
    <text evidence="1 6">Belongs to the peptidase S14 family.</text>
</comment>
<evidence type="ECO:0000256" key="1">
    <source>
        <dbReference type="ARBA" id="ARBA00007039"/>
    </source>
</evidence>
<dbReference type="InterPro" id="IPR029045">
    <property type="entry name" value="ClpP/crotonase-like_dom_sf"/>
</dbReference>
<dbReference type="Pfam" id="PF00574">
    <property type="entry name" value="CLP_protease"/>
    <property type="match status" value="1"/>
</dbReference>
<dbReference type="InterPro" id="IPR023562">
    <property type="entry name" value="ClpP/TepA"/>
</dbReference>
<evidence type="ECO:0000256" key="6">
    <source>
        <dbReference type="RuleBase" id="RU003567"/>
    </source>
</evidence>
<dbReference type="PANTHER" id="PTHR10381:SF70">
    <property type="entry name" value="ATP-DEPENDENT CLP PROTEASE PROTEOLYTIC SUBUNIT"/>
    <property type="match status" value="1"/>
</dbReference>
<dbReference type="GO" id="GO:0051117">
    <property type="term" value="F:ATPase binding"/>
    <property type="evidence" value="ECO:0007669"/>
    <property type="project" value="TreeGrafter"/>
</dbReference>
<comment type="caution">
    <text evidence="7">The sequence shown here is derived from an EMBL/GenBank/DDBJ whole genome shotgun (WGS) entry which is preliminary data.</text>
</comment>
<dbReference type="RefSeq" id="WP_130519398.1">
    <property type="nucleotide sequence ID" value="NZ_SHMB01000005.1"/>
</dbReference>
<dbReference type="GO" id="GO:0006515">
    <property type="term" value="P:protein quality control for misfolded or incompletely synthesized proteins"/>
    <property type="evidence" value="ECO:0007669"/>
    <property type="project" value="TreeGrafter"/>
</dbReference>
<protein>
    <recommendedName>
        <fullName evidence="6">ATP-dependent Clp protease proteolytic subunit</fullName>
    </recommendedName>
</protein>
<dbReference type="SUPFAM" id="SSF52096">
    <property type="entry name" value="ClpP/crotonase"/>
    <property type="match status" value="1"/>
</dbReference>
<dbReference type="CDD" id="cd07016">
    <property type="entry name" value="S14_ClpP_1"/>
    <property type="match status" value="1"/>
</dbReference>
<accession>A0A4Q8LER5</accession>
<evidence type="ECO:0000313" key="8">
    <source>
        <dbReference type="Proteomes" id="UP000291286"/>
    </source>
</evidence>
<dbReference type="Pfam" id="PF25209">
    <property type="entry name" value="Phage_capsid_4"/>
    <property type="match status" value="1"/>
</dbReference>
<dbReference type="NCBIfam" id="NF045540">
    <property type="entry name" value="scaf_prot_MCP1"/>
    <property type="match status" value="1"/>
</dbReference>
<name>A0A4Q8LER5_9GAMM</name>
<dbReference type="AlphaFoldDB" id="A0A4Q8LER5"/>
<dbReference type="PANTHER" id="PTHR10381">
    <property type="entry name" value="ATP-DEPENDENT CLP PROTEASE PROTEOLYTIC SUBUNIT"/>
    <property type="match status" value="1"/>
</dbReference>
<keyword evidence="4" id="KW-0378">Hydrolase</keyword>
<dbReference type="NCBIfam" id="NF045542">
    <property type="entry name" value="Clp_rel_HeadMat"/>
    <property type="match status" value="1"/>
</dbReference>
<dbReference type="Gene3D" id="3.90.226.10">
    <property type="entry name" value="2-enoyl-CoA Hydratase, Chain A, domain 1"/>
    <property type="match status" value="1"/>
</dbReference>
<dbReference type="GO" id="GO:0004252">
    <property type="term" value="F:serine-type endopeptidase activity"/>
    <property type="evidence" value="ECO:0007669"/>
    <property type="project" value="InterPro"/>
</dbReference>
<dbReference type="GO" id="GO:0004176">
    <property type="term" value="F:ATP-dependent peptidase activity"/>
    <property type="evidence" value="ECO:0007669"/>
    <property type="project" value="InterPro"/>
</dbReference>
<proteinExistence type="inferred from homology"/>
<evidence type="ECO:0000256" key="2">
    <source>
        <dbReference type="ARBA" id="ARBA00022490"/>
    </source>
</evidence>
<dbReference type="Proteomes" id="UP000291286">
    <property type="component" value="Unassembled WGS sequence"/>
</dbReference>
<sequence length="765" mass="79760">MLASAIARIYISLTSLLLLTWALIDSAFAAPGRVLPRVRADAGSTVQTGCLLRLTAKANDTAEIMVYGCIGESLWGDGVSARELAEQIAASTARTLNVRINSGGGDAADGIAIYNALKAHSGRKVVYIDGQACSIASLIAMAGDEVVAYSTSIFMVHAPHTIAAGNANDFQQVIDCLGTHAAAMQEAYVAKTGDAAQIQTLLTDGLDHWYTAAQALELGFVDRIETLGQAKAATAGAVVAIGSLLEALPSTPAPISACLRGHITAALTPQTFASLPEVHQQAVIGHIEDPTMKQKYQQIMANANGGTTATTAAATTTAAAAPATVTAPAPVAAPAAAAPPDVLAALRTRNTDILALAQPHLGNQAVRSYVDGVIAAADPAVTADNVGRHILALLATGAEPLGGAARVQAGPEQRDRTRAAMRNAIEARSGTAQYDAANPYRGFTLAELARESLVQAGVTTAGMSRMDIVGLAFTHSTSDFPGLLGDTSRAAVLRGYQEAEEQFDQFTRAVSVPDFKPTNLVGLGAFSDLLIVPEGGEYKQGTFSEQSQAMKIVTYGRLFSITRQAIINDDLGVFNDVPRKMGQAAKRTIAKAVFDLINSNPVLADGNALFSAAHGNLLTGATISTASVDAMRVAMAGQKDADGHRIRVPLQSLLTPIALGGLARMVRASQYEVGGNKNLTTPNIVQNTFEVIDDGRLDDASPTAWYGTANPAFVDGIVVGYLDGNQTPYLEEQQGFTVDGVAWKVRLDAAPAIADYRGIYKNPGA</sequence>
<dbReference type="EMBL" id="SHMB01000005">
    <property type="protein sequence ID" value="TAA27661.1"/>
    <property type="molecule type" value="Genomic_DNA"/>
</dbReference>
<keyword evidence="5" id="KW-0720">Serine protease</keyword>
<dbReference type="PRINTS" id="PR00127">
    <property type="entry name" value="CLPPROTEASEP"/>
</dbReference>
<evidence type="ECO:0000256" key="5">
    <source>
        <dbReference type="ARBA" id="ARBA00022825"/>
    </source>
</evidence>
<reference evidence="7 8" key="1">
    <citation type="submission" date="2019-02" db="EMBL/GenBank/DDBJ databases">
        <title>WGS of Pseudoxanthomonas species novum from clinical isolates.</title>
        <authorList>
            <person name="Bernier A.-M."/>
            <person name="Bernard K."/>
            <person name="Vachon A."/>
        </authorList>
    </citation>
    <scope>NUCLEOTIDE SEQUENCE [LARGE SCALE GENOMIC DNA]</scope>
    <source>
        <strain evidence="7 8">NML171202</strain>
    </source>
</reference>
<evidence type="ECO:0000256" key="3">
    <source>
        <dbReference type="ARBA" id="ARBA00022670"/>
    </source>
</evidence>
<keyword evidence="3 7" id="KW-0645">Protease</keyword>
<dbReference type="InterPro" id="IPR001907">
    <property type="entry name" value="ClpP"/>
</dbReference>
<dbReference type="GO" id="GO:0009368">
    <property type="term" value="C:endopeptidase Clp complex"/>
    <property type="evidence" value="ECO:0007669"/>
    <property type="project" value="TreeGrafter"/>
</dbReference>